<dbReference type="PANTHER" id="PTHR15633">
    <property type="entry name" value="NUCLEOLAR PROTEIN 11"/>
    <property type="match status" value="1"/>
</dbReference>
<dbReference type="EMBL" id="WHVB01000003">
    <property type="protein sequence ID" value="KAF8484673.1"/>
    <property type="molecule type" value="Genomic_DNA"/>
</dbReference>
<feature type="domain" description="Utp8 C-terminal" evidence="2">
    <location>
        <begin position="442"/>
        <end position="570"/>
    </location>
</feature>
<proteinExistence type="predicted"/>
<dbReference type="OrthoDB" id="4349954at2759"/>
<dbReference type="GO" id="GO:0003723">
    <property type="term" value="F:RNA binding"/>
    <property type="evidence" value="ECO:0007669"/>
    <property type="project" value="TreeGrafter"/>
</dbReference>
<dbReference type="InterPro" id="IPR053881">
    <property type="entry name" value="Utp8_C"/>
</dbReference>
<dbReference type="InterPro" id="IPR042859">
    <property type="entry name" value="NOL11"/>
</dbReference>
<reference evidence="3" key="2">
    <citation type="journal article" date="2020" name="Nat. Commun.">
        <title>Large-scale genome sequencing of mycorrhizal fungi provides insights into the early evolution of symbiotic traits.</title>
        <authorList>
            <person name="Miyauchi S."/>
            <person name="Kiss E."/>
            <person name="Kuo A."/>
            <person name="Drula E."/>
            <person name="Kohler A."/>
            <person name="Sanchez-Garcia M."/>
            <person name="Morin E."/>
            <person name="Andreopoulos B."/>
            <person name="Barry K.W."/>
            <person name="Bonito G."/>
            <person name="Buee M."/>
            <person name="Carver A."/>
            <person name="Chen C."/>
            <person name="Cichocki N."/>
            <person name="Clum A."/>
            <person name="Culley D."/>
            <person name="Crous P.W."/>
            <person name="Fauchery L."/>
            <person name="Girlanda M."/>
            <person name="Hayes R.D."/>
            <person name="Keri Z."/>
            <person name="LaButti K."/>
            <person name="Lipzen A."/>
            <person name="Lombard V."/>
            <person name="Magnuson J."/>
            <person name="Maillard F."/>
            <person name="Murat C."/>
            <person name="Nolan M."/>
            <person name="Ohm R.A."/>
            <person name="Pangilinan J."/>
            <person name="Pereira M.F."/>
            <person name="Perotto S."/>
            <person name="Peter M."/>
            <person name="Pfister S."/>
            <person name="Riley R."/>
            <person name="Sitrit Y."/>
            <person name="Stielow J.B."/>
            <person name="Szollosi G."/>
            <person name="Zifcakova L."/>
            <person name="Stursova M."/>
            <person name="Spatafora J.W."/>
            <person name="Tedersoo L."/>
            <person name="Vaario L.M."/>
            <person name="Yamada A."/>
            <person name="Yan M."/>
            <person name="Wang P."/>
            <person name="Xu J."/>
            <person name="Bruns T."/>
            <person name="Baldrian P."/>
            <person name="Vilgalys R."/>
            <person name="Dunand C."/>
            <person name="Henrissat B."/>
            <person name="Grigoriev I.V."/>
            <person name="Hibbett D."/>
            <person name="Nagy L.G."/>
            <person name="Martin F.M."/>
        </authorList>
    </citation>
    <scope>NUCLEOTIDE SEQUENCE</scope>
    <source>
        <strain evidence="3">Prilba</strain>
    </source>
</reference>
<dbReference type="PANTHER" id="PTHR15633:SF2">
    <property type="entry name" value="NUCLEOLAR PROTEIN 11"/>
    <property type="match status" value="1"/>
</dbReference>
<keyword evidence="4" id="KW-1185">Reference proteome</keyword>
<evidence type="ECO:0000313" key="3">
    <source>
        <dbReference type="EMBL" id="KAF8484673.1"/>
    </source>
</evidence>
<dbReference type="GO" id="GO:0005730">
    <property type="term" value="C:nucleolus"/>
    <property type="evidence" value="ECO:0007669"/>
    <property type="project" value="TreeGrafter"/>
</dbReference>
<reference evidence="3" key="1">
    <citation type="submission" date="2019-10" db="EMBL/GenBank/DDBJ databases">
        <authorList>
            <consortium name="DOE Joint Genome Institute"/>
            <person name="Kuo A."/>
            <person name="Miyauchi S."/>
            <person name="Kiss E."/>
            <person name="Drula E."/>
            <person name="Kohler A."/>
            <person name="Sanchez-Garcia M."/>
            <person name="Andreopoulos B."/>
            <person name="Barry K.W."/>
            <person name="Bonito G."/>
            <person name="Buee M."/>
            <person name="Carver A."/>
            <person name="Chen C."/>
            <person name="Cichocki N."/>
            <person name="Clum A."/>
            <person name="Culley D."/>
            <person name="Crous P.W."/>
            <person name="Fauchery L."/>
            <person name="Girlanda M."/>
            <person name="Hayes R."/>
            <person name="Keri Z."/>
            <person name="LaButti K."/>
            <person name="Lipzen A."/>
            <person name="Lombard V."/>
            <person name="Magnuson J."/>
            <person name="Maillard F."/>
            <person name="Morin E."/>
            <person name="Murat C."/>
            <person name="Nolan M."/>
            <person name="Ohm R."/>
            <person name="Pangilinan J."/>
            <person name="Pereira M."/>
            <person name="Perotto S."/>
            <person name="Peter M."/>
            <person name="Riley R."/>
            <person name="Sitrit Y."/>
            <person name="Stielow B."/>
            <person name="Szollosi G."/>
            <person name="Zifcakova L."/>
            <person name="Stursova M."/>
            <person name="Spatafora J.W."/>
            <person name="Tedersoo L."/>
            <person name="Vaario L.-M."/>
            <person name="Yamada A."/>
            <person name="Yan M."/>
            <person name="Wang P."/>
            <person name="Xu J."/>
            <person name="Bruns T."/>
            <person name="Baldrian P."/>
            <person name="Vilgalys R."/>
            <person name="Henrissat B."/>
            <person name="Grigoriev I.V."/>
            <person name="Hibbett D."/>
            <person name="Nagy L.G."/>
            <person name="Martin F.M."/>
        </authorList>
    </citation>
    <scope>NUCLEOTIDE SEQUENCE</scope>
    <source>
        <strain evidence="3">Prilba</strain>
    </source>
</reference>
<dbReference type="Proteomes" id="UP000759537">
    <property type="component" value="Unassembled WGS sequence"/>
</dbReference>
<evidence type="ECO:0000259" key="2">
    <source>
        <dbReference type="Pfam" id="PF22542"/>
    </source>
</evidence>
<dbReference type="Pfam" id="PF22542">
    <property type="entry name" value="Utp8_C"/>
    <property type="match status" value="1"/>
</dbReference>
<name>A0A9P5N2B4_9AGAM</name>
<sequence>MVATIGEPFSLSHYDNRRRDSFTVPHQSVYVTHERSSGSKAKEGCATITVHGDGVHVFDLSHLHVAGSYILGPSTTFAGPSVSRIMTENGTKSRRIYAVIEESPGVRSEDHGRTIWMWDDKQTSDSSGGGQEKKSSITAPHRVSRIYASEDLPDCIVLLSPGGDVTVLDIDLATQKGEWKSHVDSPLLASYMFPKASASFLPAHPVAPLATLVLLFSSASSVQVCVLSIHGNEVTTVLDESIAVDGTVIEASCSASGHISCLQSDGQWRSFELAVASPGLLSLLPISSPLRLAGLSFIKRTFEAAASQSSSSAVSILSLGSSLVLLCSGITQSQDLVLLLWDLRYSVVLASHRFSIPSQLSTSKGSVSLELIPALNSLALLSVSSGPLTKVPKPCSAVLAVPVTVPTTSTIANAMGRASSSAKWIVKSDALTNGHVPYASFDSDHRDLFDKLKAALRQNNPEAADSAFFEWLKNRSGSAATVDTFGHEFVREILDIVLQTPSKSAATLYPAKTVHHLLENRLLSASMLSQSLLGFLAERKDWRAIELAFRNVPDLPENEVIKLLCSVPNDGRPHDTQDMQVGATSSDTPTLPSILAACVSYPTSDAALRMAIREHLNLAGAIIPILAILDDWLVNLSSHGTNLILNASAGESGPLVVVPPPCSRKVEIPPADKILAFLRAILDATFVTLLQHTGSHQLLRRFASHLQSELSIIDDLQLLHGPLGLFAKAQEKTQQRPPVQLEDWRRRRKLAHERASMGVSLYQVEELVI</sequence>
<evidence type="ECO:0000313" key="4">
    <source>
        <dbReference type="Proteomes" id="UP000759537"/>
    </source>
</evidence>
<protein>
    <recommendedName>
        <fullName evidence="2">Utp8 C-terminal domain-containing protein</fullName>
    </recommendedName>
</protein>
<comment type="caution">
    <text evidence="3">The sequence shown here is derived from an EMBL/GenBank/DDBJ whole genome shotgun (WGS) entry which is preliminary data.</text>
</comment>
<dbReference type="AlphaFoldDB" id="A0A9P5N2B4"/>
<feature type="region of interest" description="Disordered" evidence="1">
    <location>
        <begin position="119"/>
        <end position="138"/>
    </location>
</feature>
<dbReference type="GO" id="GO:0030490">
    <property type="term" value="P:maturation of SSU-rRNA"/>
    <property type="evidence" value="ECO:0007669"/>
    <property type="project" value="InterPro"/>
</dbReference>
<gene>
    <name evidence="3" type="ORF">DFH94DRAFT_243029</name>
</gene>
<accession>A0A9P5N2B4</accession>
<organism evidence="3 4">
    <name type="scientific">Russula ochroleuca</name>
    <dbReference type="NCBI Taxonomy" id="152965"/>
    <lineage>
        <taxon>Eukaryota</taxon>
        <taxon>Fungi</taxon>
        <taxon>Dikarya</taxon>
        <taxon>Basidiomycota</taxon>
        <taxon>Agaricomycotina</taxon>
        <taxon>Agaricomycetes</taxon>
        <taxon>Russulales</taxon>
        <taxon>Russulaceae</taxon>
        <taxon>Russula</taxon>
    </lineage>
</organism>
<evidence type="ECO:0000256" key="1">
    <source>
        <dbReference type="SAM" id="MobiDB-lite"/>
    </source>
</evidence>